<accession>A0AAN5I764</accession>
<protein>
    <submittedName>
        <fullName evidence="2">Uncharacterized protein</fullName>
    </submittedName>
</protein>
<dbReference type="EMBL" id="BTRK01000005">
    <property type="protein sequence ID" value="GMR55032.1"/>
    <property type="molecule type" value="Genomic_DNA"/>
</dbReference>
<evidence type="ECO:0000313" key="2">
    <source>
        <dbReference type="EMBL" id="GMR55032.1"/>
    </source>
</evidence>
<name>A0AAN5I764_9BILA</name>
<evidence type="ECO:0000313" key="3">
    <source>
        <dbReference type="Proteomes" id="UP001328107"/>
    </source>
</evidence>
<comment type="caution">
    <text evidence="2">The sequence shown here is derived from an EMBL/GenBank/DDBJ whole genome shotgun (WGS) entry which is preliminary data.</text>
</comment>
<feature type="region of interest" description="Disordered" evidence="1">
    <location>
        <begin position="15"/>
        <end position="60"/>
    </location>
</feature>
<feature type="non-terminal residue" evidence="2">
    <location>
        <position position="224"/>
    </location>
</feature>
<dbReference type="AlphaFoldDB" id="A0AAN5I764"/>
<feature type="compositionally biased region" description="Low complexity" evidence="1">
    <location>
        <begin position="31"/>
        <end position="42"/>
    </location>
</feature>
<feature type="non-terminal residue" evidence="2">
    <location>
        <position position="1"/>
    </location>
</feature>
<keyword evidence="3" id="KW-1185">Reference proteome</keyword>
<sequence>EACFHCRSRENILMSSSEDDSGMGRDEKSTSIRSISSRAARTQEASTPVTAEKQGVKKRKLGEANRSLEEVLAAAIVMESHMIGVKQGDQRTASVKSSNESIIPVKFFKPEDLMGLHVWTEKTYSDVYIIGRPGRIEIFADREVGWVISYVVHGTDPFVLVKLGLKKNEGTIRVKDIVQGVHFPLALRLFPKACTSFMNRVMTYQMNNGKDDGSSSTATRRIEN</sequence>
<organism evidence="2 3">
    <name type="scientific">Pristionchus mayeri</name>
    <dbReference type="NCBI Taxonomy" id="1317129"/>
    <lineage>
        <taxon>Eukaryota</taxon>
        <taxon>Metazoa</taxon>
        <taxon>Ecdysozoa</taxon>
        <taxon>Nematoda</taxon>
        <taxon>Chromadorea</taxon>
        <taxon>Rhabditida</taxon>
        <taxon>Rhabditina</taxon>
        <taxon>Diplogasteromorpha</taxon>
        <taxon>Diplogasteroidea</taxon>
        <taxon>Neodiplogasteridae</taxon>
        <taxon>Pristionchus</taxon>
    </lineage>
</organism>
<gene>
    <name evidence="2" type="ORF">PMAYCL1PPCAC_25227</name>
</gene>
<reference evidence="3" key="1">
    <citation type="submission" date="2022-10" db="EMBL/GenBank/DDBJ databases">
        <title>Genome assembly of Pristionchus species.</title>
        <authorList>
            <person name="Yoshida K."/>
            <person name="Sommer R.J."/>
        </authorList>
    </citation>
    <scope>NUCLEOTIDE SEQUENCE [LARGE SCALE GENOMIC DNA]</scope>
    <source>
        <strain evidence="3">RS5460</strain>
    </source>
</reference>
<evidence type="ECO:0000256" key="1">
    <source>
        <dbReference type="SAM" id="MobiDB-lite"/>
    </source>
</evidence>
<dbReference type="Proteomes" id="UP001328107">
    <property type="component" value="Unassembled WGS sequence"/>
</dbReference>
<proteinExistence type="predicted"/>